<proteinExistence type="predicted"/>
<accession>A0A6J5KLS5</accession>
<dbReference type="EMBL" id="LR796163">
    <property type="protein sequence ID" value="CAB4122711.1"/>
    <property type="molecule type" value="Genomic_DNA"/>
</dbReference>
<keyword evidence="1" id="KW-0175">Coiled coil</keyword>
<organism evidence="2">
    <name type="scientific">uncultured Caudovirales phage</name>
    <dbReference type="NCBI Taxonomy" id="2100421"/>
    <lineage>
        <taxon>Viruses</taxon>
        <taxon>Duplodnaviria</taxon>
        <taxon>Heunggongvirae</taxon>
        <taxon>Uroviricota</taxon>
        <taxon>Caudoviricetes</taxon>
        <taxon>Peduoviridae</taxon>
        <taxon>Maltschvirus</taxon>
        <taxon>Maltschvirus maltsch</taxon>
    </lineage>
</organism>
<name>A0A6J5KLS5_9CAUD</name>
<gene>
    <name evidence="2" type="ORF">UFOVP37_47</name>
</gene>
<evidence type="ECO:0000256" key="1">
    <source>
        <dbReference type="SAM" id="Coils"/>
    </source>
</evidence>
<evidence type="ECO:0000313" key="2">
    <source>
        <dbReference type="EMBL" id="CAB4122711.1"/>
    </source>
</evidence>
<reference evidence="2" key="1">
    <citation type="submission" date="2020-04" db="EMBL/GenBank/DDBJ databases">
        <authorList>
            <person name="Chiriac C."/>
            <person name="Salcher M."/>
            <person name="Ghai R."/>
            <person name="Kavagutti S V."/>
        </authorList>
    </citation>
    <scope>NUCLEOTIDE SEQUENCE</scope>
</reference>
<protein>
    <submittedName>
        <fullName evidence="2">Uncharacterized protein</fullName>
    </submittedName>
</protein>
<sequence>MEMMLWNAALSTIVAIMGFLLKGKFDELDRLSILLNRTREEVARDHITRAEFRADMQQLLDRFDRIERKIDGLKGHSDRD</sequence>
<feature type="coiled-coil region" evidence="1">
    <location>
        <begin position="49"/>
        <end position="76"/>
    </location>
</feature>